<feature type="active site" evidence="5">
    <location>
        <position position="727"/>
    </location>
</feature>
<reference evidence="7" key="1">
    <citation type="submission" date="2021-03" db="EMBL/GenBank/DDBJ databases">
        <title>Comparative genomics and phylogenomic investigation of the class Geoglossomycetes provide insights into ecological specialization and systematics.</title>
        <authorList>
            <person name="Melie T."/>
            <person name="Pirro S."/>
            <person name="Miller A.N."/>
            <person name="Quandt A."/>
        </authorList>
    </citation>
    <scope>NUCLEOTIDE SEQUENCE</scope>
    <source>
        <strain evidence="7">GBOQ0MN5Z8</strain>
    </source>
</reference>
<dbReference type="GO" id="GO:0005634">
    <property type="term" value="C:nucleus"/>
    <property type="evidence" value="ECO:0007669"/>
    <property type="project" value="TreeGrafter"/>
</dbReference>
<gene>
    <name evidence="7" type="ORF">FGG08_005187</name>
</gene>
<feature type="compositionally biased region" description="Polar residues" evidence="6">
    <location>
        <begin position="383"/>
        <end position="407"/>
    </location>
</feature>
<sequence>MDIPAGSREGDGIVIEDDDNMVSRPTPHSVLCPVQLNPPTSIPKSPSKGLPIHCSPPGPQDSSFSIFPAQSTTSSLKKTTPVGSAGDRKDISFPQRGIDLSKEDSKTIPSQPLTTISANHDNTMLPPLNNRLMETLSEWIEGSVKLKPNKSIELEDGDFIRIKSIHKDKETTEVFLRGWRFRRVSDMNGILKKNANELCLVIDLAEDDKLIDNQQFRTGDGVETCRQGLEDVSLSEYKKVRKLILTNLQFPERSFRVSNDVRLPGDRVYHEAVLVCRQKYVVFYKRDKFRMPGAWSEKAAVWLNSSEADPNSCRSDEESRYAWRGVTMRGGSRKGFLDGELAFDRAERRLTGVDMNQSQDKWSIGNIPMLTPGSAASPGGLVASSSRLGSGTRASSPISLDSVSPTVQKRQRRAGVLAKVEVLHQISNNTQAKVSVETVSIPESEDDVEEIPSPNSISKRIQSESSAGQPTKRHCAMRSVSPELYGVHVVNRSKLGTLETEVNCSFTPATVISALKHTHAPITPPSTPVSMLSRRRKRTLREDDDVVELPAELLISDTRSIPTRRRLFKAPTAFQSPDPFAPNHTKLDPSRTPAFRESENQTWKATEAGMLYPAAHGSAKLSKNNLATPATSRPSSPSGARSPFTCRQNQTQRYTFGDAFCGAGGTSRGAKMAGLRVEWGFDFGVNPIASYQSNFFGAHAYHSSADLFTQLQDEDHKVDILHLSPPCQPFSAAHTVAGKDDESNEASFLGIAAIIKKAKPRVVTLEQTSGLLERRDLWFSAMIHMIVDLGFSVRWKLLSMADYGLPQARKRLILLASCPGESLPPYPKPTHTPETAVTVNQVLNSIPDNFSNHNSAIPRAFPPWDGDTPLKYTITCSGGVGNYHPSGKRDFTLREFACLQGFPLEHKFAGNAVKRQIGNAVPPCAVKAFYDEIIKHLKKVDGVE</sequence>
<feature type="region of interest" description="Disordered" evidence="6">
    <location>
        <begin position="573"/>
        <end position="593"/>
    </location>
</feature>
<evidence type="ECO:0000313" key="8">
    <source>
        <dbReference type="Proteomes" id="UP000698800"/>
    </source>
</evidence>
<comment type="caution">
    <text evidence="7">The sequence shown here is derived from an EMBL/GenBank/DDBJ whole genome shotgun (WGS) entry which is preliminary data.</text>
</comment>
<dbReference type="InterPro" id="IPR018117">
    <property type="entry name" value="C5_DNA_meth_AS"/>
</dbReference>
<dbReference type="InterPro" id="IPR001525">
    <property type="entry name" value="C5_MeTfrase"/>
</dbReference>
<dbReference type="EC" id="2.1.1.37" evidence="1"/>
<evidence type="ECO:0000256" key="1">
    <source>
        <dbReference type="ARBA" id="ARBA00011975"/>
    </source>
</evidence>
<evidence type="ECO:0000256" key="3">
    <source>
        <dbReference type="ARBA" id="ARBA00022679"/>
    </source>
</evidence>
<dbReference type="PROSITE" id="PS00094">
    <property type="entry name" value="C5_MTASE_1"/>
    <property type="match status" value="1"/>
</dbReference>
<dbReference type="Pfam" id="PF00145">
    <property type="entry name" value="DNA_methylase"/>
    <property type="match status" value="2"/>
</dbReference>
<dbReference type="GO" id="GO:0044027">
    <property type="term" value="P:negative regulation of gene expression via chromosomal CpG island methylation"/>
    <property type="evidence" value="ECO:0007669"/>
    <property type="project" value="TreeGrafter"/>
</dbReference>
<evidence type="ECO:0000256" key="2">
    <source>
        <dbReference type="ARBA" id="ARBA00022603"/>
    </source>
</evidence>
<dbReference type="PROSITE" id="PS51679">
    <property type="entry name" value="SAM_MT_C5"/>
    <property type="match status" value="1"/>
</dbReference>
<evidence type="ECO:0000256" key="6">
    <source>
        <dbReference type="SAM" id="MobiDB-lite"/>
    </source>
</evidence>
<organism evidence="7 8">
    <name type="scientific">Glutinoglossum americanum</name>
    <dbReference type="NCBI Taxonomy" id="1670608"/>
    <lineage>
        <taxon>Eukaryota</taxon>
        <taxon>Fungi</taxon>
        <taxon>Dikarya</taxon>
        <taxon>Ascomycota</taxon>
        <taxon>Pezizomycotina</taxon>
        <taxon>Geoglossomycetes</taxon>
        <taxon>Geoglossales</taxon>
        <taxon>Geoglossaceae</taxon>
        <taxon>Glutinoglossum</taxon>
    </lineage>
</organism>
<dbReference type="Gene3D" id="3.90.120.10">
    <property type="entry name" value="DNA Methylase, subunit A, domain 2"/>
    <property type="match status" value="1"/>
</dbReference>
<feature type="compositionally biased region" description="Low complexity" evidence="6">
    <location>
        <begin position="627"/>
        <end position="643"/>
    </location>
</feature>
<dbReference type="Gene3D" id="3.40.50.150">
    <property type="entry name" value="Vaccinia Virus protein VP39"/>
    <property type="match status" value="1"/>
</dbReference>
<keyword evidence="3 5" id="KW-0808">Transferase</keyword>
<accession>A0A9P8HV04</accession>
<dbReference type="Proteomes" id="UP000698800">
    <property type="component" value="Unassembled WGS sequence"/>
</dbReference>
<evidence type="ECO:0000313" key="7">
    <source>
        <dbReference type="EMBL" id="KAH0538218.1"/>
    </source>
</evidence>
<protein>
    <recommendedName>
        <fullName evidence="1">DNA (cytosine-5-)-methyltransferase</fullName>
        <ecNumber evidence="1">2.1.1.37</ecNumber>
    </recommendedName>
</protein>
<feature type="compositionally biased region" description="Polar residues" evidence="6">
    <location>
        <begin position="60"/>
        <end position="82"/>
    </location>
</feature>
<proteinExistence type="inferred from homology"/>
<keyword evidence="8" id="KW-1185">Reference proteome</keyword>
<feature type="region of interest" description="Disordered" evidence="6">
    <location>
        <begin position="1"/>
        <end position="92"/>
    </location>
</feature>
<feature type="region of interest" description="Disordered" evidence="6">
    <location>
        <begin position="441"/>
        <end position="473"/>
    </location>
</feature>
<keyword evidence="2 5" id="KW-0489">Methyltransferase</keyword>
<dbReference type="OrthoDB" id="414133at2759"/>
<dbReference type="PRINTS" id="PR00105">
    <property type="entry name" value="C5METTRFRASE"/>
</dbReference>
<dbReference type="PANTHER" id="PTHR10629">
    <property type="entry name" value="CYTOSINE-SPECIFIC METHYLTRANSFERASE"/>
    <property type="match status" value="1"/>
</dbReference>
<dbReference type="InterPro" id="IPR029063">
    <property type="entry name" value="SAM-dependent_MTases_sf"/>
</dbReference>
<dbReference type="SUPFAM" id="SSF53335">
    <property type="entry name" value="S-adenosyl-L-methionine-dependent methyltransferases"/>
    <property type="match status" value="1"/>
</dbReference>
<feature type="compositionally biased region" description="Polar residues" evidence="6">
    <location>
        <begin position="453"/>
        <end position="469"/>
    </location>
</feature>
<dbReference type="EMBL" id="JAGHQL010000118">
    <property type="protein sequence ID" value="KAH0538218.1"/>
    <property type="molecule type" value="Genomic_DNA"/>
</dbReference>
<evidence type="ECO:0000256" key="5">
    <source>
        <dbReference type="PROSITE-ProRule" id="PRU01016"/>
    </source>
</evidence>
<feature type="region of interest" description="Disordered" evidence="6">
    <location>
        <begin position="625"/>
        <end position="646"/>
    </location>
</feature>
<dbReference type="GO" id="GO:0003677">
    <property type="term" value="F:DNA binding"/>
    <property type="evidence" value="ECO:0007669"/>
    <property type="project" value="TreeGrafter"/>
</dbReference>
<dbReference type="GO" id="GO:0032259">
    <property type="term" value="P:methylation"/>
    <property type="evidence" value="ECO:0007669"/>
    <property type="project" value="UniProtKB-KW"/>
</dbReference>
<dbReference type="PANTHER" id="PTHR10629:SF52">
    <property type="entry name" value="DNA (CYTOSINE-5)-METHYLTRANSFERASE 1"/>
    <property type="match status" value="1"/>
</dbReference>
<evidence type="ECO:0000256" key="4">
    <source>
        <dbReference type="ARBA" id="ARBA00022691"/>
    </source>
</evidence>
<dbReference type="AlphaFoldDB" id="A0A9P8HV04"/>
<comment type="similarity">
    <text evidence="5">Belongs to the class I-like SAM-binding methyltransferase superfamily. C5-methyltransferase family.</text>
</comment>
<name>A0A9P8HV04_9PEZI</name>
<keyword evidence="4 5" id="KW-0949">S-adenosyl-L-methionine</keyword>
<feature type="region of interest" description="Disordered" evidence="6">
    <location>
        <begin position="376"/>
        <end position="407"/>
    </location>
</feature>
<dbReference type="GO" id="GO:0003886">
    <property type="term" value="F:DNA (cytosine-5-)-methyltransferase activity"/>
    <property type="evidence" value="ECO:0007669"/>
    <property type="project" value="UniProtKB-EC"/>
</dbReference>
<dbReference type="InterPro" id="IPR050390">
    <property type="entry name" value="C5-Methyltransferase"/>
</dbReference>